<reference evidence="2 3" key="1">
    <citation type="submission" date="2016-12" db="EMBL/GenBank/DDBJ databases">
        <title>The genomes of Aspergillus section Nigri reveals drivers in fungal speciation.</title>
        <authorList>
            <consortium name="DOE Joint Genome Institute"/>
            <person name="Vesth T.C."/>
            <person name="Nybo J."/>
            <person name="Theobald S."/>
            <person name="Brandl J."/>
            <person name="Frisvad J.C."/>
            <person name="Nielsen K.F."/>
            <person name="Lyhne E.K."/>
            <person name="Kogle M.E."/>
            <person name="Kuo A."/>
            <person name="Riley R."/>
            <person name="Clum A."/>
            <person name="Nolan M."/>
            <person name="Lipzen A."/>
            <person name="Salamov A."/>
            <person name="Henrissat B."/>
            <person name="Wiebenga A."/>
            <person name="De Vries R.P."/>
            <person name="Grigoriev I.V."/>
            <person name="Mortensen U.H."/>
            <person name="Andersen M.R."/>
            <person name="Baker S.E."/>
        </authorList>
    </citation>
    <scope>NUCLEOTIDE SEQUENCE [LARGE SCALE GENOMIC DNA]</scope>
    <source>
        <strain evidence="2 3">CBS 115572</strain>
    </source>
</reference>
<feature type="region of interest" description="Disordered" evidence="1">
    <location>
        <begin position="59"/>
        <end position="96"/>
    </location>
</feature>
<feature type="compositionally biased region" description="Polar residues" evidence="1">
    <location>
        <begin position="114"/>
        <end position="124"/>
    </location>
</feature>
<accession>A0A317XAK9</accession>
<name>A0A317XAK9_9EURO</name>
<protein>
    <submittedName>
        <fullName evidence="2">Uncharacterized protein</fullName>
    </submittedName>
</protein>
<evidence type="ECO:0000313" key="2">
    <source>
        <dbReference type="EMBL" id="PWY95623.1"/>
    </source>
</evidence>
<feature type="compositionally biased region" description="Polar residues" evidence="1">
    <location>
        <begin position="77"/>
        <end position="96"/>
    </location>
</feature>
<sequence length="159" mass="17800">MTMQEPSLSSYLTTDWPLALFQIDPTNTASYLPTYRHDDKTNPTRSISSLTYPTLRPTWQSTSQLQTPPTPIPYPSVNKQTNIKQTPNPVSMLNTHTNPLYRVDETRERDCNIPRTQPTPTQPSLFLAPNPTSPAQPSLPNPANEQATGIRISLIDGQK</sequence>
<dbReference type="AlphaFoldDB" id="A0A317XAK9"/>
<feature type="region of interest" description="Disordered" evidence="1">
    <location>
        <begin position="111"/>
        <end position="147"/>
    </location>
</feature>
<organism evidence="2 3">
    <name type="scientific">Aspergillus sclerotioniger CBS 115572</name>
    <dbReference type="NCBI Taxonomy" id="1450535"/>
    <lineage>
        <taxon>Eukaryota</taxon>
        <taxon>Fungi</taxon>
        <taxon>Dikarya</taxon>
        <taxon>Ascomycota</taxon>
        <taxon>Pezizomycotina</taxon>
        <taxon>Eurotiomycetes</taxon>
        <taxon>Eurotiomycetidae</taxon>
        <taxon>Eurotiales</taxon>
        <taxon>Aspergillaceae</taxon>
        <taxon>Aspergillus</taxon>
        <taxon>Aspergillus subgen. Circumdati</taxon>
    </lineage>
</organism>
<gene>
    <name evidence="2" type="ORF">BO94DRAFT_530346</name>
</gene>
<evidence type="ECO:0000313" key="3">
    <source>
        <dbReference type="Proteomes" id="UP000246702"/>
    </source>
</evidence>
<dbReference type="RefSeq" id="XP_025472384.1">
    <property type="nucleotide sequence ID" value="XM_025610661.1"/>
</dbReference>
<feature type="compositionally biased region" description="Pro residues" evidence="1">
    <location>
        <begin position="131"/>
        <end position="140"/>
    </location>
</feature>
<comment type="caution">
    <text evidence="2">The sequence shown here is derived from an EMBL/GenBank/DDBJ whole genome shotgun (WGS) entry which is preliminary data.</text>
</comment>
<dbReference type="GeneID" id="37112804"/>
<evidence type="ECO:0000256" key="1">
    <source>
        <dbReference type="SAM" id="MobiDB-lite"/>
    </source>
</evidence>
<dbReference type="Proteomes" id="UP000246702">
    <property type="component" value="Unassembled WGS sequence"/>
</dbReference>
<keyword evidence="3" id="KW-1185">Reference proteome</keyword>
<dbReference type="EMBL" id="MSFK01000002">
    <property type="protein sequence ID" value="PWY95623.1"/>
    <property type="molecule type" value="Genomic_DNA"/>
</dbReference>
<proteinExistence type="predicted"/>